<organism evidence="3 4">
    <name type="scientific">Acinetobacter tandoii</name>
    <dbReference type="NCBI Taxonomy" id="202954"/>
    <lineage>
        <taxon>Bacteria</taxon>
        <taxon>Pseudomonadati</taxon>
        <taxon>Pseudomonadota</taxon>
        <taxon>Gammaproteobacteria</taxon>
        <taxon>Moraxellales</taxon>
        <taxon>Moraxellaceae</taxon>
        <taxon>Acinetobacter</taxon>
    </lineage>
</organism>
<feature type="region of interest" description="Disordered" evidence="1">
    <location>
        <begin position="82"/>
        <end position="111"/>
    </location>
</feature>
<dbReference type="GO" id="GO:0005507">
    <property type="term" value="F:copper ion binding"/>
    <property type="evidence" value="ECO:0007669"/>
    <property type="project" value="InterPro"/>
</dbReference>
<dbReference type="InterPro" id="IPR036709">
    <property type="entry name" value="Autotransporte_beta_dom_sf"/>
</dbReference>
<dbReference type="Proteomes" id="UP000325788">
    <property type="component" value="Unassembled WGS sequence"/>
</dbReference>
<feature type="signal peptide" evidence="2">
    <location>
        <begin position="1"/>
        <end position="27"/>
    </location>
</feature>
<name>A0A5N4W7C4_9GAMM</name>
<feature type="compositionally biased region" description="Polar residues" evidence="1">
    <location>
        <begin position="83"/>
        <end position="103"/>
    </location>
</feature>
<dbReference type="AlphaFoldDB" id="A0A5N4W7C4"/>
<evidence type="ECO:0000313" key="3">
    <source>
        <dbReference type="EMBL" id="KAB1851543.1"/>
    </source>
</evidence>
<keyword evidence="2" id="KW-0732">Signal</keyword>
<dbReference type="EMBL" id="VXLD01000020">
    <property type="protein sequence ID" value="KAB1851543.1"/>
    <property type="molecule type" value="Genomic_DNA"/>
</dbReference>
<gene>
    <name evidence="3" type="ORF">F4W09_16255</name>
</gene>
<evidence type="ECO:0000256" key="2">
    <source>
        <dbReference type="SAM" id="SignalP"/>
    </source>
</evidence>
<comment type="caution">
    <text evidence="3">The sequence shown here is derived from an EMBL/GenBank/DDBJ whole genome shotgun (WGS) entry which is preliminary data.</text>
</comment>
<reference evidence="3 4" key="1">
    <citation type="submission" date="2019-09" db="EMBL/GenBank/DDBJ databases">
        <title>Draft genome sequence of Acinetobacter tandoii W4-4-4 isolated from environmental water sample.</title>
        <authorList>
            <person name="Wee S.K."/>
            <person name="Yan B."/>
            <person name="Mustaffa S.B."/>
            <person name="Yap E.P.H."/>
        </authorList>
    </citation>
    <scope>NUCLEOTIDE SEQUENCE [LARGE SCALE GENOMIC DNA]</scope>
    <source>
        <strain evidence="3 4">W4-4-4</strain>
    </source>
</reference>
<dbReference type="RefSeq" id="WP_151505399.1">
    <property type="nucleotide sequence ID" value="NZ_VXLD01000020.1"/>
</dbReference>
<dbReference type="GO" id="GO:0006878">
    <property type="term" value="P:intracellular copper ion homeostasis"/>
    <property type="evidence" value="ECO:0007669"/>
    <property type="project" value="InterPro"/>
</dbReference>
<evidence type="ECO:0000313" key="4">
    <source>
        <dbReference type="Proteomes" id="UP000325788"/>
    </source>
</evidence>
<sequence length="335" mass="38323">MRSINLFPQTVLAGSLLLLSQLTLAQAQQDHTVHQQQSESQVQQAEMDHSEMMHEMPNMHHSSMQPMASSNMTSVPDSVKPVQASQLTEHSHHQQIQAESLSSETDHQVHDHRAEHGAQVYMVNTFDNKWLVDEGGTGTLKSEFETRIGTDENKLFIKAHLDKQESHAAEYEVKALYSRMISDFWDVQMGTRYRVEKVELDQHRKDTEEKWDAVIGLHGLAPYFFETDAYLYAGEDHYSGFSLETERDLLLTQKLIFKPYLDVELVFSDDSKYAKKTGLSGVTAGLETRYEMNKRVMPYIDIAYEYSKGNDATPWQAESGSEKGWLYGAGIRFKF</sequence>
<dbReference type="GO" id="GO:0009279">
    <property type="term" value="C:cell outer membrane"/>
    <property type="evidence" value="ECO:0007669"/>
    <property type="project" value="InterPro"/>
</dbReference>
<feature type="chain" id="PRO_5024332775" evidence="2">
    <location>
        <begin position="28"/>
        <end position="335"/>
    </location>
</feature>
<dbReference type="Pfam" id="PF05275">
    <property type="entry name" value="CopB"/>
    <property type="match status" value="1"/>
</dbReference>
<proteinExistence type="predicted"/>
<evidence type="ECO:0000256" key="1">
    <source>
        <dbReference type="SAM" id="MobiDB-lite"/>
    </source>
</evidence>
<protein>
    <submittedName>
        <fullName evidence="3">Copper resistance protein B</fullName>
    </submittedName>
</protein>
<dbReference type="InterPro" id="IPR007939">
    <property type="entry name" value="Cu-R_B_prcur"/>
</dbReference>
<accession>A0A5N4W7C4</accession>
<dbReference type="SUPFAM" id="SSF103515">
    <property type="entry name" value="Autotransporter"/>
    <property type="match status" value="1"/>
</dbReference>